<evidence type="ECO:0000313" key="2">
    <source>
        <dbReference type="Proteomes" id="UP001060085"/>
    </source>
</evidence>
<comment type="caution">
    <text evidence="1">The sequence shown here is derived from an EMBL/GenBank/DDBJ whole genome shotgun (WGS) entry which is preliminary data.</text>
</comment>
<name>A0ACC0A1T4_CATRO</name>
<organism evidence="1 2">
    <name type="scientific">Catharanthus roseus</name>
    <name type="common">Madagascar periwinkle</name>
    <name type="synonym">Vinca rosea</name>
    <dbReference type="NCBI Taxonomy" id="4058"/>
    <lineage>
        <taxon>Eukaryota</taxon>
        <taxon>Viridiplantae</taxon>
        <taxon>Streptophyta</taxon>
        <taxon>Embryophyta</taxon>
        <taxon>Tracheophyta</taxon>
        <taxon>Spermatophyta</taxon>
        <taxon>Magnoliopsida</taxon>
        <taxon>eudicotyledons</taxon>
        <taxon>Gunneridae</taxon>
        <taxon>Pentapetalae</taxon>
        <taxon>asterids</taxon>
        <taxon>lamiids</taxon>
        <taxon>Gentianales</taxon>
        <taxon>Apocynaceae</taxon>
        <taxon>Rauvolfioideae</taxon>
        <taxon>Vinceae</taxon>
        <taxon>Catharanthinae</taxon>
        <taxon>Catharanthus</taxon>
    </lineage>
</organism>
<protein>
    <submittedName>
        <fullName evidence="1">Uncharacterized protein</fullName>
    </submittedName>
</protein>
<keyword evidence="2" id="KW-1185">Reference proteome</keyword>
<accession>A0ACC0A1T4</accession>
<dbReference type="EMBL" id="CM044707">
    <property type="protein sequence ID" value="KAI5654838.1"/>
    <property type="molecule type" value="Genomic_DNA"/>
</dbReference>
<evidence type="ECO:0000313" key="1">
    <source>
        <dbReference type="EMBL" id="KAI5654838.1"/>
    </source>
</evidence>
<reference evidence="2" key="1">
    <citation type="journal article" date="2023" name="Nat. Plants">
        <title>Single-cell RNA sequencing provides a high-resolution roadmap for understanding the multicellular compartmentation of specialized metabolism.</title>
        <authorList>
            <person name="Sun S."/>
            <person name="Shen X."/>
            <person name="Li Y."/>
            <person name="Li Y."/>
            <person name="Wang S."/>
            <person name="Li R."/>
            <person name="Zhang H."/>
            <person name="Shen G."/>
            <person name="Guo B."/>
            <person name="Wei J."/>
            <person name="Xu J."/>
            <person name="St-Pierre B."/>
            <person name="Chen S."/>
            <person name="Sun C."/>
        </authorList>
    </citation>
    <scope>NUCLEOTIDE SEQUENCE [LARGE SCALE GENOMIC DNA]</scope>
</reference>
<dbReference type="Proteomes" id="UP001060085">
    <property type="component" value="Linkage Group LG07"/>
</dbReference>
<gene>
    <name evidence="1" type="ORF">M9H77_32025</name>
</gene>
<proteinExistence type="predicted"/>
<sequence length="104" mass="12275">MEEQLIQTEQFRKSYVPPRNILQFFQEQNVSVPLVPKKYTKLLQRLRKIGCRGKTWLKKFFVKVLNGVTRYNMPLLEVIGMTPTSKNFTVATAFMQNEQATTYR</sequence>